<evidence type="ECO:0000256" key="5">
    <source>
        <dbReference type="ARBA" id="ARBA00022729"/>
    </source>
</evidence>
<dbReference type="Ensembl" id="ENSCABT00000028126.1">
    <property type="protein sequence ID" value="ENSCABP00000025671.1"/>
    <property type="gene ID" value="ENSCABG00000018880.1"/>
</dbReference>
<keyword evidence="6" id="KW-0677">Repeat</keyword>
<reference evidence="16" key="1">
    <citation type="submission" date="2025-08" db="UniProtKB">
        <authorList>
            <consortium name="Ensembl"/>
        </authorList>
    </citation>
    <scope>IDENTIFICATION</scope>
</reference>
<dbReference type="GeneTree" id="ENSGT00940000163564"/>
<dbReference type="FunFam" id="2.60.40.60:FF:000007">
    <property type="entry name" value="Protocadherin alpha 2"/>
    <property type="match status" value="1"/>
</dbReference>
<evidence type="ECO:0000256" key="3">
    <source>
        <dbReference type="ARBA" id="ARBA00022475"/>
    </source>
</evidence>
<evidence type="ECO:0000256" key="9">
    <source>
        <dbReference type="ARBA" id="ARBA00022989"/>
    </source>
</evidence>
<evidence type="ECO:0000256" key="13">
    <source>
        <dbReference type="SAM" id="Phobius"/>
    </source>
</evidence>
<evidence type="ECO:0000256" key="1">
    <source>
        <dbReference type="ARBA" id="ARBA00003436"/>
    </source>
</evidence>
<organism evidence="16 17">
    <name type="scientific">Chelonoidis abingdonii</name>
    <name type="common">Abingdon island giant tortoise</name>
    <name type="synonym">Testudo abingdonii</name>
    <dbReference type="NCBI Taxonomy" id="106734"/>
    <lineage>
        <taxon>Eukaryota</taxon>
        <taxon>Metazoa</taxon>
        <taxon>Chordata</taxon>
        <taxon>Craniata</taxon>
        <taxon>Vertebrata</taxon>
        <taxon>Euteleostomi</taxon>
        <taxon>Archelosauria</taxon>
        <taxon>Testudinata</taxon>
        <taxon>Testudines</taxon>
        <taxon>Cryptodira</taxon>
        <taxon>Durocryptodira</taxon>
        <taxon>Testudinoidea</taxon>
        <taxon>Testudinidae</taxon>
        <taxon>Chelonoidis</taxon>
    </lineage>
</organism>
<evidence type="ECO:0000256" key="10">
    <source>
        <dbReference type="ARBA" id="ARBA00023136"/>
    </source>
</evidence>
<dbReference type="FunFam" id="2.60.40.60:FF:000001">
    <property type="entry name" value="Protocadherin alpha 2"/>
    <property type="match status" value="1"/>
</dbReference>
<dbReference type="PROSITE" id="PS50268">
    <property type="entry name" value="CADHERIN_2"/>
    <property type="match status" value="6"/>
</dbReference>
<feature type="domain" description="Cadherin" evidence="15">
    <location>
        <begin position="362"/>
        <end position="456"/>
    </location>
</feature>
<keyword evidence="11" id="KW-0325">Glycoprotein</keyword>
<feature type="chain" id="PRO_5034545620" description="Cadherin domain-containing protein" evidence="14">
    <location>
        <begin position="30"/>
        <end position="917"/>
    </location>
</feature>
<dbReference type="InterPro" id="IPR013164">
    <property type="entry name" value="Cadherin_N"/>
</dbReference>
<evidence type="ECO:0000259" key="15">
    <source>
        <dbReference type="PROSITE" id="PS50268"/>
    </source>
</evidence>
<evidence type="ECO:0000313" key="17">
    <source>
        <dbReference type="Proteomes" id="UP000694404"/>
    </source>
</evidence>
<dbReference type="PANTHER" id="PTHR24028">
    <property type="entry name" value="CADHERIN-87A"/>
    <property type="match status" value="1"/>
</dbReference>
<dbReference type="CDD" id="cd11304">
    <property type="entry name" value="Cadherin_repeat"/>
    <property type="match status" value="6"/>
</dbReference>
<dbReference type="SMART" id="SM00112">
    <property type="entry name" value="CA"/>
    <property type="match status" value="6"/>
</dbReference>
<dbReference type="OMA" id="KEMFTID"/>
<keyword evidence="17" id="KW-1185">Reference proteome</keyword>
<protein>
    <recommendedName>
        <fullName evidence="15">Cadherin domain-containing protein</fullName>
    </recommendedName>
</protein>
<dbReference type="FunFam" id="2.60.40.60:FF:000002">
    <property type="entry name" value="Protocadherin alpha 2"/>
    <property type="match status" value="1"/>
</dbReference>
<dbReference type="FunFam" id="2.60.40.60:FF:000006">
    <property type="entry name" value="Protocadherin alpha 2"/>
    <property type="match status" value="1"/>
</dbReference>
<dbReference type="GO" id="GO:0007156">
    <property type="term" value="P:homophilic cell adhesion via plasma membrane adhesion molecules"/>
    <property type="evidence" value="ECO:0007669"/>
    <property type="project" value="InterPro"/>
</dbReference>
<feature type="domain" description="Cadherin" evidence="15">
    <location>
        <begin position="243"/>
        <end position="350"/>
    </location>
</feature>
<name>A0A8C0J2M6_CHEAB</name>
<comment type="subcellular location">
    <subcellularLocation>
        <location evidence="2">Cell membrane</location>
        <topology evidence="2">Single-pass type I membrane protein</topology>
    </subcellularLocation>
</comment>
<keyword evidence="10 13" id="KW-0472">Membrane</keyword>
<evidence type="ECO:0000256" key="12">
    <source>
        <dbReference type="PROSITE-ProRule" id="PRU00043"/>
    </source>
</evidence>
<comment type="function">
    <text evidence="1">Potential calcium-dependent cell-adhesion protein. May be involved in the establishment and maintenance of specific neuronal connections in the brain.</text>
</comment>
<dbReference type="Gene3D" id="2.60.40.60">
    <property type="entry name" value="Cadherins"/>
    <property type="match status" value="6"/>
</dbReference>
<dbReference type="FunFam" id="2.60.40.60:FF:000129">
    <property type="entry name" value="protocadherin alpha-C2 isoform X1"/>
    <property type="match status" value="1"/>
</dbReference>
<reference evidence="16" key="2">
    <citation type="submission" date="2025-09" db="UniProtKB">
        <authorList>
            <consortium name="Ensembl"/>
        </authorList>
    </citation>
    <scope>IDENTIFICATION</scope>
</reference>
<keyword evidence="5 14" id="KW-0732">Signal</keyword>
<keyword evidence="3" id="KW-1003">Cell membrane</keyword>
<feature type="transmembrane region" description="Helical" evidence="13">
    <location>
        <begin position="763"/>
        <end position="783"/>
    </location>
</feature>
<evidence type="ECO:0000256" key="6">
    <source>
        <dbReference type="ARBA" id="ARBA00022737"/>
    </source>
</evidence>
<dbReference type="PRINTS" id="PR00205">
    <property type="entry name" value="CADHERIN"/>
</dbReference>
<evidence type="ECO:0000256" key="14">
    <source>
        <dbReference type="SAM" id="SignalP"/>
    </source>
</evidence>
<dbReference type="SUPFAM" id="SSF49313">
    <property type="entry name" value="Cadherin-like"/>
    <property type="match status" value="6"/>
</dbReference>
<feature type="domain" description="Cadherin" evidence="15">
    <location>
        <begin position="457"/>
        <end position="566"/>
    </location>
</feature>
<dbReference type="PROSITE" id="PS00232">
    <property type="entry name" value="CADHERIN_1"/>
    <property type="match status" value="3"/>
</dbReference>
<dbReference type="InterPro" id="IPR020894">
    <property type="entry name" value="Cadherin_CS"/>
</dbReference>
<keyword evidence="9 13" id="KW-1133">Transmembrane helix</keyword>
<dbReference type="InterPro" id="IPR050174">
    <property type="entry name" value="Protocadherin/Cadherin-CA"/>
</dbReference>
<keyword evidence="7 12" id="KW-0106">Calcium</keyword>
<dbReference type="InterPro" id="IPR002126">
    <property type="entry name" value="Cadherin-like_dom"/>
</dbReference>
<dbReference type="GO" id="GO:0005886">
    <property type="term" value="C:plasma membrane"/>
    <property type="evidence" value="ECO:0007669"/>
    <property type="project" value="UniProtKB-SubCell"/>
</dbReference>
<evidence type="ECO:0000313" key="16">
    <source>
        <dbReference type="Ensembl" id="ENSCABP00000025671.1"/>
    </source>
</evidence>
<keyword evidence="8" id="KW-0130">Cell adhesion</keyword>
<feature type="transmembrane region" description="Helical" evidence="13">
    <location>
        <begin position="693"/>
        <end position="716"/>
    </location>
</feature>
<evidence type="ECO:0000256" key="11">
    <source>
        <dbReference type="ARBA" id="ARBA00023180"/>
    </source>
</evidence>
<feature type="domain" description="Cadherin" evidence="15">
    <location>
        <begin position="581"/>
        <end position="689"/>
    </location>
</feature>
<proteinExistence type="predicted"/>
<dbReference type="AlphaFoldDB" id="A0A8C0J2M6"/>
<evidence type="ECO:0000256" key="2">
    <source>
        <dbReference type="ARBA" id="ARBA00004251"/>
    </source>
</evidence>
<dbReference type="Proteomes" id="UP000694404">
    <property type="component" value="Unplaced"/>
</dbReference>
<feature type="domain" description="Cadherin" evidence="15">
    <location>
        <begin position="134"/>
        <end position="242"/>
    </location>
</feature>
<feature type="signal peptide" evidence="14">
    <location>
        <begin position="1"/>
        <end position="29"/>
    </location>
</feature>
<accession>A0A8C0J2M6</accession>
<dbReference type="PANTHER" id="PTHR24028:SF133">
    <property type="entry name" value="PROTOCADHERIN ALPHA-4"/>
    <property type="match status" value="1"/>
</dbReference>
<sequence>MTLLRRDSLVTRQLLRLLLLHTAWEVGSGQLRYSVPEESKHGTFVGRLAQDLGLEVAELVSRMFRMVSSGRRDYFEVNLQSGVLFVNSRVDREELCGQSPLCAIDLEVIVDKPLRIFHVEVEIGDINDNAPVFAVNEFNLFISESRLPGSRFPLEGASDADIGTNSQLTYKLSSNEFFTLDVQKKNDKSKSPELVLRKSLDREEIPLHNLLLTATDGGKLELTGTVQLVITVLDVNDNAPVFGQSVYEVSLTENTTVGELVIKLNATDLDEGINKDIAYSFNTLIVPEVKDMFRIDSHTGEIRIKGELDFEGTKLYEIQVRATDEGHAPMVGHCKILIEVLDVNDNPPELAVTSLSLPVAEDDAPLGTVVALISVSDWDSGDNGKVTCSIPPNLPFRLVSTFKNYHSLVLAEAVDRERVSEYKIVVTARDQGAPSLSASSSILVAISDVNDNAPAFPQPVYTVFVKENNPPGAHLLTVSAWDPDLRENAFVSYSVVERSVGEQPLSSYISVHSESGQIYALQPLDYEELQVLQFQVNARDAGLPSLCGNVSVQLFVLDANDNAPAVSPAGSVGGSPGPELVPLSAGAGHVVGKIRAVDADSGYNAWLRYEVQDPGAAGPFRVGVYSGEISTTRALEEADGPSQSLVILVKDHGEPSLSATATVSLSLVESAQAVRWDSRPRGGSEGPLVDMNVSLMIAICSVSGLFVLVIVVYVGLRCHPGPEVMCGPGKATVVCASEVGSWSYSQRQSRNLCVGEGTDKNDLMVFSCVLAPVLFNFFFACLLSHATRNMDQGIYIRHGLSGSLFDLRRLSAKIKILERLLVEAHFADNCALMAHRHNDLHVINRFSEASQLFGLTISLSKTEVLFQPEPHSNASVPAIFIQGMQLKNEDQYKYLGNIISSDSSLDKEIASSISKTS</sequence>
<feature type="domain" description="Cadherin" evidence="15">
    <location>
        <begin position="34"/>
        <end position="133"/>
    </location>
</feature>
<evidence type="ECO:0000256" key="8">
    <source>
        <dbReference type="ARBA" id="ARBA00022889"/>
    </source>
</evidence>
<dbReference type="FunFam" id="2.60.40.60:FF:000233">
    <property type="entry name" value="Protocadherin gamma-A3 isoform 1"/>
    <property type="match status" value="1"/>
</dbReference>
<evidence type="ECO:0000256" key="7">
    <source>
        <dbReference type="ARBA" id="ARBA00022837"/>
    </source>
</evidence>
<dbReference type="InterPro" id="IPR015919">
    <property type="entry name" value="Cadherin-like_sf"/>
</dbReference>
<dbReference type="Pfam" id="PF08266">
    <property type="entry name" value="Cadherin_2"/>
    <property type="match status" value="1"/>
</dbReference>
<evidence type="ECO:0000256" key="4">
    <source>
        <dbReference type="ARBA" id="ARBA00022692"/>
    </source>
</evidence>
<keyword evidence="4 13" id="KW-0812">Transmembrane</keyword>
<dbReference type="GO" id="GO:0005509">
    <property type="term" value="F:calcium ion binding"/>
    <property type="evidence" value="ECO:0007669"/>
    <property type="project" value="UniProtKB-UniRule"/>
</dbReference>
<dbReference type="Pfam" id="PF00028">
    <property type="entry name" value="Cadherin"/>
    <property type="match status" value="5"/>
</dbReference>